<feature type="compositionally biased region" description="Polar residues" evidence="1">
    <location>
        <begin position="366"/>
        <end position="375"/>
    </location>
</feature>
<comment type="caution">
    <text evidence="2">The sequence shown here is derived from an EMBL/GenBank/DDBJ whole genome shotgun (WGS) entry which is preliminary data.</text>
</comment>
<evidence type="ECO:0000313" key="3">
    <source>
        <dbReference type="Proteomes" id="UP000765224"/>
    </source>
</evidence>
<name>A0ABS6PFC3_9PSED</name>
<protein>
    <submittedName>
        <fullName evidence="2">Uncharacterized protein</fullName>
    </submittedName>
</protein>
<dbReference type="RefSeq" id="WP_217892768.1">
    <property type="nucleotide sequence ID" value="NZ_JAHSTS010000002.1"/>
</dbReference>
<feature type="region of interest" description="Disordered" evidence="1">
    <location>
        <begin position="345"/>
        <end position="390"/>
    </location>
</feature>
<evidence type="ECO:0000313" key="2">
    <source>
        <dbReference type="EMBL" id="MBV4459170.1"/>
    </source>
</evidence>
<dbReference type="EMBL" id="JAHSTS010000002">
    <property type="protein sequence ID" value="MBV4459170.1"/>
    <property type="molecule type" value="Genomic_DNA"/>
</dbReference>
<sequence>MDGLLDFVKTPAGQGLLAAAFGGLASAGRGGPINTLGAAGLSGVAGYSAANANALKAQKAQLLQLQRDTLPTLYGKDADGNPTFDYKTALQVGATPEDIMKLAQMPNAAMSKVARTIEVPGANGSKQTMQYDEYGRPVGQAVDSYVAPQLVDQGGMKQFVVPTAGQAFNVTMSPSEQAANARGWANIRALDDANNINKEAQRMQIFTGPDGNTYRVDKGTGQATPVVTQNGMPFQDGTASKLTEAEGKNTLYLSQMRDASNTFDKIGASVSPARVALTNSQYTNMFAGAEAQKVAQTQRQWAESYLRAKTGAAATADEVDNNIRTFFPVVGDSPEVIQQKIEARRQTEQDMRIPAGRGADKLSPRNHAQPSQAASMPQVRVLRTGRDASGRRVVQYSDGSIGYGD</sequence>
<reference evidence="2 3" key="1">
    <citation type="submission" date="2021-06" db="EMBL/GenBank/DDBJ databases">
        <title>Updating the genus Pseudomonas: Description of 43 new species and partition of the Pseudomonas putida group.</title>
        <authorList>
            <person name="Girard L."/>
            <person name="Lood C."/>
            <person name="Vandamme P."/>
            <person name="Rokni-Zadeh H."/>
            <person name="Van Noort V."/>
            <person name="Hofte M."/>
            <person name="Lavigne R."/>
            <person name="De Mot R."/>
        </authorList>
    </citation>
    <scope>NUCLEOTIDE SEQUENCE [LARGE SCALE GENOMIC DNA]</scope>
    <source>
        <strain evidence="2 3">COR58</strain>
    </source>
</reference>
<organism evidence="2 3">
    <name type="scientific">Pseudomonas ekonensis</name>
    <dbReference type="NCBI Taxonomy" id="2842353"/>
    <lineage>
        <taxon>Bacteria</taxon>
        <taxon>Pseudomonadati</taxon>
        <taxon>Pseudomonadota</taxon>
        <taxon>Gammaproteobacteria</taxon>
        <taxon>Pseudomonadales</taxon>
        <taxon>Pseudomonadaceae</taxon>
        <taxon>Pseudomonas</taxon>
    </lineage>
</organism>
<dbReference type="Proteomes" id="UP000765224">
    <property type="component" value="Unassembled WGS sequence"/>
</dbReference>
<accession>A0ABS6PFC3</accession>
<gene>
    <name evidence="2" type="ORF">KVG96_14515</name>
</gene>
<proteinExistence type="predicted"/>
<keyword evidence="3" id="KW-1185">Reference proteome</keyword>
<evidence type="ECO:0000256" key="1">
    <source>
        <dbReference type="SAM" id="MobiDB-lite"/>
    </source>
</evidence>